<dbReference type="Proteomes" id="UP001060414">
    <property type="component" value="Chromosome"/>
</dbReference>
<proteinExistence type="inferred from homology"/>
<evidence type="ECO:0000313" key="8">
    <source>
        <dbReference type="Proteomes" id="UP001060414"/>
    </source>
</evidence>
<evidence type="ECO:0000256" key="4">
    <source>
        <dbReference type="ARBA" id="ARBA00023172"/>
    </source>
</evidence>
<organism evidence="7 8">
    <name type="scientific">Geoalkalibacter halelectricus</name>
    <dbReference type="NCBI Taxonomy" id="2847045"/>
    <lineage>
        <taxon>Bacteria</taxon>
        <taxon>Pseudomonadati</taxon>
        <taxon>Thermodesulfobacteriota</taxon>
        <taxon>Desulfuromonadia</taxon>
        <taxon>Desulfuromonadales</taxon>
        <taxon>Geoalkalibacteraceae</taxon>
        <taxon>Geoalkalibacter</taxon>
    </lineage>
</organism>
<accession>A0ABY5ZJY5</accession>
<keyword evidence="2" id="KW-0229">DNA integration</keyword>
<dbReference type="PROSITE" id="PS51736">
    <property type="entry name" value="RECOMBINASES_3"/>
    <property type="match status" value="1"/>
</dbReference>
<feature type="active site" description="O-(5'-phospho-DNA)-serine intermediate" evidence="5">
    <location>
        <position position="9"/>
    </location>
</feature>
<dbReference type="Pfam" id="PF02796">
    <property type="entry name" value="HTH_7"/>
    <property type="match status" value="1"/>
</dbReference>
<gene>
    <name evidence="7" type="ORF">L9S41_17500</name>
</gene>
<evidence type="ECO:0000256" key="1">
    <source>
        <dbReference type="ARBA" id="ARBA00009913"/>
    </source>
</evidence>
<evidence type="ECO:0000259" key="6">
    <source>
        <dbReference type="PROSITE" id="PS51736"/>
    </source>
</evidence>
<evidence type="ECO:0000256" key="5">
    <source>
        <dbReference type="PROSITE-ProRule" id="PRU10137"/>
    </source>
</evidence>
<dbReference type="InterPro" id="IPR036162">
    <property type="entry name" value="Resolvase-like_N_sf"/>
</dbReference>
<keyword evidence="3" id="KW-0238">DNA-binding</keyword>
<dbReference type="EMBL" id="CP092109">
    <property type="protein sequence ID" value="UWZ79457.1"/>
    <property type="molecule type" value="Genomic_DNA"/>
</dbReference>
<dbReference type="InterPro" id="IPR050639">
    <property type="entry name" value="SSR_resolvase"/>
</dbReference>
<protein>
    <submittedName>
        <fullName evidence="7">Recombinase family protein</fullName>
    </submittedName>
</protein>
<sequence length="208" mass="23244">MLVGYARVSTVGQKLDVQLDQLKEAGVEKLFQEKASGAKADRPRLLALLDFVREGDTVIVTKLDRIARSTKDLLQIIDHLEEKEVRFRVLNINLDTATPTGKLMLTMLGAIATFEREMMLERQAEGMARAKAEGRIKGRPATARSQAVKVLELAEKGLKRKEIAATCKISLASVYRILARMEELKEQIAHDLAANHPERTVEKLRQAS</sequence>
<dbReference type="InterPro" id="IPR006118">
    <property type="entry name" value="Recombinase_CS"/>
</dbReference>
<dbReference type="InterPro" id="IPR006119">
    <property type="entry name" value="Resolv_N"/>
</dbReference>
<keyword evidence="8" id="KW-1185">Reference proteome</keyword>
<keyword evidence="4" id="KW-0233">DNA recombination</keyword>
<dbReference type="PANTHER" id="PTHR30461:SF26">
    <property type="entry name" value="RESOLVASE HOMOLOG YNEB"/>
    <property type="match status" value="1"/>
</dbReference>
<evidence type="ECO:0000256" key="3">
    <source>
        <dbReference type="ARBA" id="ARBA00023125"/>
    </source>
</evidence>
<feature type="domain" description="Resolvase/invertase-type recombinase catalytic" evidence="6">
    <location>
        <begin position="1"/>
        <end position="134"/>
    </location>
</feature>
<dbReference type="CDD" id="cd03768">
    <property type="entry name" value="SR_ResInv"/>
    <property type="match status" value="1"/>
</dbReference>
<name>A0ABY5ZJY5_9BACT</name>
<dbReference type="PROSITE" id="PS00397">
    <property type="entry name" value="RECOMBINASES_1"/>
    <property type="match status" value="1"/>
</dbReference>
<dbReference type="PANTHER" id="PTHR30461">
    <property type="entry name" value="DNA-INVERTASE FROM LAMBDOID PROPHAGE"/>
    <property type="match status" value="1"/>
</dbReference>
<dbReference type="InterPro" id="IPR006120">
    <property type="entry name" value="Resolvase_HTH_dom"/>
</dbReference>
<evidence type="ECO:0000256" key="2">
    <source>
        <dbReference type="ARBA" id="ARBA00022908"/>
    </source>
</evidence>
<evidence type="ECO:0000313" key="7">
    <source>
        <dbReference type="EMBL" id="UWZ79457.1"/>
    </source>
</evidence>
<dbReference type="SUPFAM" id="SSF53041">
    <property type="entry name" value="Resolvase-like"/>
    <property type="match status" value="1"/>
</dbReference>
<dbReference type="SMART" id="SM00857">
    <property type="entry name" value="Resolvase"/>
    <property type="match status" value="1"/>
</dbReference>
<dbReference type="Gene3D" id="3.40.50.1390">
    <property type="entry name" value="Resolvase, N-terminal catalytic domain"/>
    <property type="match status" value="1"/>
</dbReference>
<dbReference type="RefSeq" id="WP_260747809.1">
    <property type="nucleotide sequence ID" value="NZ_CP092109.1"/>
</dbReference>
<dbReference type="Pfam" id="PF00239">
    <property type="entry name" value="Resolvase"/>
    <property type="match status" value="1"/>
</dbReference>
<reference evidence="7" key="1">
    <citation type="journal article" date="2022" name="Environ. Microbiol.">
        <title>Geoalkalibacter halelectricus SAP #1 sp. nov. possessing extracellular electron transfer and mineral#reducing capabilities from a haloalkaline environment.</title>
        <authorList>
            <person name="Yadav S."/>
            <person name="Singh R."/>
            <person name="Sundharam S.S."/>
            <person name="Chaudhary S."/>
            <person name="Krishnamurthi S."/>
            <person name="Patil S.A."/>
        </authorList>
    </citation>
    <scope>NUCLEOTIDE SEQUENCE</scope>
    <source>
        <strain evidence="7">SAP-1</strain>
    </source>
</reference>
<dbReference type="PROSITE" id="PS00398">
    <property type="entry name" value="RECOMBINASES_2"/>
    <property type="match status" value="1"/>
</dbReference>
<comment type="similarity">
    <text evidence="1">Belongs to the site-specific recombinase resolvase family.</text>
</comment>